<comment type="caution">
    <text evidence="1">The sequence shown here is derived from an EMBL/GenBank/DDBJ whole genome shotgun (WGS) entry which is preliminary data.</text>
</comment>
<name>A0A9W9RSX9_9EURO</name>
<proteinExistence type="predicted"/>
<dbReference type="Proteomes" id="UP001147782">
    <property type="component" value="Unassembled WGS sequence"/>
</dbReference>
<evidence type="ECO:0000313" key="2">
    <source>
        <dbReference type="Proteomes" id="UP001147782"/>
    </source>
</evidence>
<sequence length="171" mass="19377">MAWSMIDMSWQGDQVNYDEYHMVDFSQAQTQERPMSSNSDWKWTGDARTASPTTWNAVSTPQAMPTAGENCDWNTLSSTNAVNAIWTGVENPTPNSGLDYFPRNTAALFSHTDRISPGAQSMVFPGQASREEIKCNPEVDHRVLITRPHARLPNRIKKNRRIQPYVISEFL</sequence>
<dbReference type="RefSeq" id="XP_056552320.1">
    <property type="nucleotide sequence ID" value="XM_056703320.1"/>
</dbReference>
<accession>A0A9W9RSX9</accession>
<gene>
    <name evidence="1" type="ORF">N7496_010407</name>
</gene>
<keyword evidence="2" id="KW-1185">Reference proteome</keyword>
<dbReference type="EMBL" id="JAPZBS010000008">
    <property type="protein sequence ID" value="KAJ5364694.1"/>
    <property type="molecule type" value="Genomic_DNA"/>
</dbReference>
<reference evidence="1" key="1">
    <citation type="submission" date="2022-11" db="EMBL/GenBank/DDBJ databases">
        <authorList>
            <person name="Petersen C."/>
        </authorList>
    </citation>
    <scope>NUCLEOTIDE SEQUENCE</scope>
    <source>
        <strain evidence="1">IBT 29864</strain>
    </source>
</reference>
<protein>
    <submittedName>
        <fullName evidence="1">Uncharacterized protein</fullName>
    </submittedName>
</protein>
<evidence type="ECO:0000313" key="1">
    <source>
        <dbReference type="EMBL" id="KAJ5364694.1"/>
    </source>
</evidence>
<dbReference type="GeneID" id="81442499"/>
<organism evidence="1 2">
    <name type="scientific">Penicillium cataractarum</name>
    <dbReference type="NCBI Taxonomy" id="2100454"/>
    <lineage>
        <taxon>Eukaryota</taxon>
        <taxon>Fungi</taxon>
        <taxon>Dikarya</taxon>
        <taxon>Ascomycota</taxon>
        <taxon>Pezizomycotina</taxon>
        <taxon>Eurotiomycetes</taxon>
        <taxon>Eurotiomycetidae</taxon>
        <taxon>Eurotiales</taxon>
        <taxon>Aspergillaceae</taxon>
        <taxon>Penicillium</taxon>
    </lineage>
</organism>
<reference evidence="1" key="2">
    <citation type="journal article" date="2023" name="IMA Fungus">
        <title>Comparative genomic study of the Penicillium genus elucidates a diverse pangenome and 15 lateral gene transfer events.</title>
        <authorList>
            <person name="Petersen C."/>
            <person name="Sorensen T."/>
            <person name="Nielsen M.R."/>
            <person name="Sondergaard T.E."/>
            <person name="Sorensen J.L."/>
            <person name="Fitzpatrick D.A."/>
            <person name="Frisvad J.C."/>
            <person name="Nielsen K.L."/>
        </authorList>
    </citation>
    <scope>NUCLEOTIDE SEQUENCE</scope>
    <source>
        <strain evidence="1">IBT 29864</strain>
    </source>
</reference>
<dbReference type="AlphaFoldDB" id="A0A9W9RSX9"/>